<accession>A0A6G0IPY2</accession>
<protein>
    <recommendedName>
        <fullName evidence="3">ODAD1 central coiled coil region domain-containing protein</fullName>
    </recommendedName>
</protein>
<comment type="caution">
    <text evidence="4">The sequence shown here is derived from an EMBL/GenBank/DDBJ whole genome shotgun (WGS) entry which is preliminary data.</text>
</comment>
<proteinExistence type="predicted"/>
<reference evidence="4 5" key="1">
    <citation type="submission" date="2019-07" db="EMBL/GenBank/DDBJ databases">
        <title>Chromosome genome assembly for large yellow croaker.</title>
        <authorList>
            <person name="Xiao S."/>
        </authorList>
    </citation>
    <scope>NUCLEOTIDE SEQUENCE [LARGE SCALE GENOMIC DNA]</scope>
    <source>
        <strain evidence="4">JMULYC20181020</strain>
        <tissue evidence="4">Muscle</tissue>
    </source>
</reference>
<dbReference type="GO" id="GO:0003341">
    <property type="term" value="P:cilium movement"/>
    <property type="evidence" value="ECO:0007669"/>
    <property type="project" value="TreeGrafter"/>
</dbReference>
<dbReference type="Pfam" id="PF21773">
    <property type="entry name" value="ODAD1_CC"/>
    <property type="match status" value="1"/>
</dbReference>
<keyword evidence="5" id="KW-1185">Reference proteome</keyword>
<dbReference type="PANTHER" id="PTHR21694">
    <property type="entry name" value="COILED-COIL DOMAIN-CONTAINING PROTEIN 63"/>
    <property type="match status" value="1"/>
</dbReference>
<evidence type="ECO:0000313" key="4">
    <source>
        <dbReference type="EMBL" id="KAE8293276.1"/>
    </source>
</evidence>
<dbReference type="GO" id="GO:0036158">
    <property type="term" value="P:outer dynein arm assembly"/>
    <property type="evidence" value="ECO:0007669"/>
    <property type="project" value="TreeGrafter"/>
</dbReference>
<keyword evidence="1 2" id="KW-0175">Coiled coil</keyword>
<evidence type="ECO:0000256" key="2">
    <source>
        <dbReference type="SAM" id="Coils"/>
    </source>
</evidence>
<evidence type="ECO:0000256" key="1">
    <source>
        <dbReference type="ARBA" id="ARBA00023054"/>
    </source>
</evidence>
<dbReference type="Proteomes" id="UP000424527">
    <property type="component" value="Unassembled WGS sequence"/>
</dbReference>
<feature type="domain" description="ODAD1 central coiled coil region" evidence="3">
    <location>
        <begin position="226"/>
        <end position="490"/>
    </location>
</feature>
<feature type="coiled-coil region" evidence="2">
    <location>
        <begin position="175"/>
        <end position="202"/>
    </location>
</feature>
<dbReference type="PANTHER" id="PTHR21694:SF35">
    <property type="entry name" value="OUTER DYNEIN ARM-DOCKING COMPLEX SUBUNIT 1"/>
    <property type="match status" value="1"/>
</dbReference>
<organism evidence="4 5">
    <name type="scientific">Larimichthys crocea</name>
    <name type="common">Large yellow croaker</name>
    <name type="synonym">Pseudosciaena crocea</name>
    <dbReference type="NCBI Taxonomy" id="215358"/>
    <lineage>
        <taxon>Eukaryota</taxon>
        <taxon>Metazoa</taxon>
        <taxon>Chordata</taxon>
        <taxon>Craniata</taxon>
        <taxon>Vertebrata</taxon>
        <taxon>Euteleostomi</taxon>
        <taxon>Actinopterygii</taxon>
        <taxon>Neopterygii</taxon>
        <taxon>Teleostei</taxon>
        <taxon>Neoteleostei</taxon>
        <taxon>Acanthomorphata</taxon>
        <taxon>Eupercaria</taxon>
        <taxon>Sciaenidae</taxon>
        <taxon>Larimichthys</taxon>
    </lineage>
</organism>
<dbReference type="EMBL" id="REGW02000008">
    <property type="protein sequence ID" value="KAE8293276.1"/>
    <property type="molecule type" value="Genomic_DNA"/>
</dbReference>
<evidence type="ECO:0000313" key="5">
    <source>
        <dbReference type="Proteomes" id="UP000424527"/>
    </source>
</evidence>
<dbReference type="InterPro" id="IPR051876">
    <property type="entry name" value="ODA-DC/CCD"/>
</dbReference>
<evidence type="ECO:0000259" key="3">
    <source>
        <dbReference type="Pfam" id="PF21773"/>
    </source>
</evidence>
<sequence length="613" mass="70708">MYFLCTLLDYLHFLKQRRRSCQSGGFSLQYMGQKLPPEVSQHHPNFKFLPPGPEDFLASATLLLLRRPLWALVLSYPTFTWLQFNMSRRSVRSQILWDCSEADLIKLQQQYRREEGAYRAYTTKTQALFNRDEHEIQRLLDEREVLLSSFGVSQSSFTSGTDPVVQDLSAMLTCKDKIDEELKAEEAQIASLKDQISKWERKLVGQKTGGATTRPSLQSDDSKLLKSTRLIENKLHMGRECFNKLMARNGELREELKTLQLEKKHFLQIQSQLEMELHANRKDICNLMTTCTETFNVREKIKEKRKMLEDQNAKDTAHYIKESSDLERELCHQSCVQGFLNIKTIGCNNLNSGCRKVEKGKTLESNELGLEDFEDVINKTLRETGDSDLDKLIRNFIQREEQNYTLLNFVNYQHSETEVIRKHITQLCSERETFLAEEQQQLEQHQVLRTKVSIKQEATEQKLAVTQYCVDFMEKLLDQLKEGVKSLLQICYGSLVTCDQLDSSDRDQDENIKAYLRMVEDQVNELLALQSYLHLQERPSEWDIDSLSTIAGQLLGISPPPADLTIAAAIPAPVKRDEADLVASVLLEAKEPVSREGLRTLANKRVQRKKTTE</sequence>
<name>A0A6G0IPY2_LARCR</name>
<dbReference type="InterPro" id="IPR049258">
    <property type="entry name" value="ODAD1_CC"/>
</dbReference>
<dbReference type="GO" id="GO:0005930">
    <property type="term" value="C:axoneme"/>
    <property type="evidence" value="ECO:0007669"/>
    <property type="project" value="TreeGrafter"/>
</dbReference>
<dbReference type="AlphaFoldDB" id="A0A6G0IPY2"/>
<gene>
    <name evidence="4" type="ORF">D5F01_LYC08384</name>
</gene>